<accession>A0A0J8DZM7</accession>
<evidence type="ECO:0000313" key="1">
    <source>
        <dbReference type="EMBL" id="KMS96325.1"/>
    </source>
</evidence>
<dbReference type="PANTHER" id="PTHR31656">
    <property type="entry name" value="ROOT CAP DOMAIN-CONTAINING PROTEIN"/>
    <property type="match status" value="1"/>
</dbReference>
<dbReference type="OrthoDB" id="2012132at2759"/>
<dbReference type="OMA" id="WEDHIDR"/>
<dbReference type="Proteomes" id="UP000035740">
    <property type="component" value="Unassembled WGS sequence"/>
</dbReference>
<dbReference type="InterPro" id="IPR009646">
    <property type="entry name" value="Root_cap"/>
</dbReference>
<keyword evidence="2" id="KW-1185">Reference proteome</keyword>
<dbReference type="Gramene" id="KMS96325">
    <property type="protein sequence ID" value="KMS96325"/>
    <property type="gene ID" value="BVRB_000390"/>
</dbReference>
<dbReference type="AlphaFoldDB" id="A0A0J8DZM7"/>
<dbReference type="eggNOG" id="ENOG502QUGT">
    <property type="taxonomic scope" value="Eukaryota"/>
</dbReference>
<proteinExistence type="predicted"/>
<organism evidence="1 2">
    <name type="scientific">Beta vulgaris subsp. vulgaris</name>
    <name type="common">Beet</name>
    <dbReference type="NCBI Taxonomy" id="3555"/>
    <lineage>
        <taxon>Eukaryota</taxon>
        <taxon>Viridiplantae</taxon>
        <taxon>Streptophyta</taxon>
        <taxon>Embryophyta</taxon>
        <taxon>Tracheophyta</taxon>
        <taxon>Spermatophyta</taxon>
        <taxon>Magnoliopsida</taxon>
        <taxon>eudicotyledons</taxon>
        <taxon>Gunneridae</taxon>
        <taxon>Pentapetalae</taxon>
        <taxon>Caryophyllales</taxon>
        <taxon>Chenopodiaceae</taxon>
        <taxon>Betoideae</taxon>
        <taxon>Beta</taxon>
    </lineage>
</organism>
<dbReference type="Pfam" id="PF06830">
    <property type="entry name" value="Root_cap"/>
    <property type="match status" value="1"/>
</dbReference>
<evidence type="ECO:0000313" key="2">
    <source>
        <dbReference type="Proteomes" id="UP000035740"/>
    </source>
</evidence>
<dbReference type="EMBL" id="KQ090393">
    <property type="protein sequence ID" value="KMS96325.1"/>
    <property type="molecule type" value="Genomic_DNA"/>
</dbReference>
<reference evidence="1 2" key="1">
    <citation type="journal article" date="2014" name="Nature">
        <title>The genome of the recently domesticated crop plant sugar beet (Beta vulgaris).</title>
        <authorList>
            <person name="Dohm J.C."/>
            <person name="Minoche A.E."/>
            <person name="Holtgrawe D."/>
            <person name="Capella-Gutierrez S."/>
            <person name="Zakrzewski F."/>
            <person name="Tafer H."/>
            <person name="Rupp O."/>
            <person name="Sorensen T.R."/>
            <person name="Stracke R."/>
            <person name="Reinhardt R."/>
            <person name="Goesmann A."/>
            <person name="Kraft T."/>
            <person name="Schulz B."/>
            <person name="Stadler P.F."/>
            <person name="Schmidt T."/>
            <person name="Gabaldon T."/>
            <person name="Lehrach H."/>
            <person name="Weisshaar B."/>
            <person name="Himmelbauer H."/>
        </authorList>
    </citation>
    <scope>NUCLEOTIDE SEQUENCE [LARGE SCALE GENOMIC DNA]</scope>
    <source>
        <tissue evidence="1">Taproot</tissue>
    </source>
</reference>
<protein>
    <submittedName>
        <fullName evidence="1">Uncharacterized protein</fullName>
    </submittedName>
</protein>
<name>A0A0J8DZM7_BETVV</name>
<gene>
    <name evidence="1" type="ORF">BVRB_000390</name>
</gene>
<sequence length="207" mass="23185">MENRSRDFTWVQSIGILFDNQRLFLGAKRTSTWDDIKDHLLLAFNGEPIFLEENLGSRWSSDSVPQVTISRTSETNNIIVEVQGKLKITVKVVPITEEESRIHNYGITNKDCFAHLDLGFKFYSLTKKVDGVLGKTYRDNYVSRVKMGVAMPVMGGVKEYTSSSLFATDCLVSRFDGSHQETSLEAMELAGINCASGMNGRAVVCKR</sequence>